<proteinExistence type="inferred from homology"/>
<dbReference type="Proteomes" id="UP000297737">
    <property type="component" value="Unassembled WGS sequence"/>
</dbReference>
<name>A0A4Y9EKI3_9SPHN</name>
<evidence type="ECO:0000256" key="1">
    <source>
        <dbReference type="ARBA" id="ARBA00007100"/>
    </source>
</evidence>
<evidence type="ECO:0000313" key="3">
    <source>
        <dbReference type="EMBL" id="TFU01208.1"/>
    </source>
</evidence>
<evidence type="ECO:0000313" key="4">
    <source>
        <dbReference type="Proteomes" id="UP000297737"/>
    </source>
</evidence>
<dbReference type="InterPro" id="IPR032698">
    <property type="entry name" value="SirB1_N"/>
</dbReference>
<dbReference type="Gene3D" id="1.25.40.10">
    <property type="entry name" value="Tetratricopeptide repeat domain"/>
    <property type="match status" value="1"/>
</dbReference>
<reference evidence="3 4" key="1">
    <citation type="submission" date="2019-02" db="EMBL/GenBank/DDBJ databases">
        <title>Polymorphobacter sp. isolated from the lake at the Tibet of China.</title>
        <authorList>
            <person name="Li A."/>
        </authorList>
    </citation>
    <scope>NUCLEOTIDE SEQUENCE [LARGE SCALE GENOMIC DNA]</scope>
    <source>
        <strain evidence="3 4">DJ1R-1</strain>
    </source>
</reference>
<feature type="domain" description="Protein SirB1 N-terminal" evidence="2">
    <location>
        <begin position="42"/>
        <end position="160"/>
    </location>
</feature>
<dbReference type="EMBL" id="SIHO01000003">
    <property type="protein sequence ID" value="TFU01208.1"/>
    <property type="molecule type" value="Genomic_DNA"/>
</dbReference>
<dbReference type="PANTHER" id="PTHR31350">
    <property type="entry name" value="SI:DKEY-261L7.2"/>
    <property type="match status" value="1"/>
</dbReference>
<dbReference type="RefSeq" id="WP_135246712.1">
    <property type="nucleotide sequence ID" value="NZ_SIHO01000003.1"/>
</dbReference>
<dbReference type="Pfam" id="PF13369">
    <property type="entry name" value="Transglut_core2"/>
    <property type="match status" value="1"/>
</dbReference>
<keyword evidence="4" id="KW-1185">Reference proteome</keyword>
<gene>
    <name evidence="3" type="ORF">EUV02_12955</name>
</gene>
<sequence length="262" mass="28390">MMIDDIEADIAELGLLEDDEILLDEAALLLGLADHPDADIDDARAEIDAMTARIEALGGLGGSSRLQAERLAHTIAYRCGLRGDREDYDNPANADFLAMFERRRGLPVTLSILYVALARRLGGAADIVGLPGHVVVRIGDGGDTVVIDPFSDGGIINRPASELRDPVREGVQLSNRAALVRLLTNQAARAHNAGDLDRALVLARRMTMIAPDFSSVWWERAQLEQRLGDHAAARESLVAMRETTRDANLQTRIDATLAGLAR</sequence>
<accession>A0A4Y9EKI3</accession>
<evidence type="ECO:0000259" key="2">
    <source>
        <dbReference type="Pfam" id="PF13369"/>
    </source>
</evidence>
<comment type="caution">
    <text evidence="3">The sequence shown here is derived from an EMBL/GenBank/DDBJ whole genome shotgun (WGS) entry which is preliminary data.</text>
</comment>
<comment type="similarity">
    <text evidence="1">Belongs to the UPF0162 family.</text>
</comment>
<dbReference type="PANTHER" id="PTHR31350:SF29">
    <property type="entry name" value="PROTEIN SIRB1 N-TERMINAL DOMAIN-CONTAINING PROTEIN"/>
    <property type="match status" value="1"/>
</dbReference>
<dbReference type="AlphaFoldDB" id="A0A4Y9EKI3"/>
<organism evidence="3 4">
    <name type="scientific">Glacieibacterium arshaanense</name>
    <dbReference type="NCBI Taxonomy" id="2511025"/>
    <lineage>
        <taxon>Bacteria</taxon>
        <taxon>Pseudomonadati</taxon>
        <taxon>Pseudomonadota</taxon>
        <taxon>Alphaproteobacteria</taxon>
        <taxon>Sphingomonadales</taxon>
        <taxon>Sphingosinicellaceae</taxon>
        <taxon>Glacieibacterium</taxon>
    </lineage>
</organism>
<dbReference type="InterPro" id="IPR011990">
    <property type="entry name" value="TPR-like_helical_dom_sf"/>
</dbReference>
<dbReference type="OrthoDB" id="232498at2"/>
<dbReference type="SUPFAM" id="SSF48452">
    <property type="entry name" value="TPR-like"/>
    <property type="match status" value="1"/>
</dbReference>
<protein>
    <recommendedName>
        <fullName evidence="2">Protein SirB1 N-terminal domain-containing protein</fullName>
    </recommendedName>
</protein>